<dbReference type="Gene3D" id="1.10.1650.10">
    <property type="match status" value="1"/>
</dbReference>
<evidence type="ECO:0000256" key="3">
    <source>
        <dbReference type="ARBA" id="ARBA00023274"/>
    </source>
</evidence>
<dbReference type="Pfam" id="PF01280">
    <property type="entry name" value="Ribosomal_L19e"/>
    <property type="match status" value="1"/>
</dbReference>
<keyword evidence="2 4" id="KW-0689">Ribosomal protein</keyword>
<dbReference type="InterPro" id="IPR039547">
    <property type="entry name" value="Ribosomal_eL19"/>
</dbReference>
<organism evidence="8 9">
    <name type="scientific">miscellaneous Crenarchaeota group-15 archaeon DG-45</name>
    <dbReference type="NCBI Taxonomy" id="1685127"/>
    <lineage>
        <taxon>Archaea</taxon>
        <taxon>Candidatus Bathyarchaeota</taxon>
        <taxon>MCG-15</taxon>
    </lineage>
</organism>
<gene>
    <name evidence="4 8" type="primary">rpl19e</name>
    <name evidence="8" type="ORF">AC482_01740</name>
</gene>
<dbReference type="FunFam" id="1.10.1650.10:FF:000001">
    <property type="entry name" value="Ribosomal protein L19"/>
    <property type="match status" value="1"/>
</dbReference>
<dbReference type="GO" id="GO:0006412">
    <property type="term" value="P:translation"/>
    <property type="evidence" value="ECO:0007669"/>
    <property type="project" value="UniProtKB-UniRule"/>
</dbReference>
<protein>
    <recommendedName>
        <fullName evidence="4">Large ribosomal subunit protein eL19</fullName>
    </recommendedName>
</protein>
<feature type="region of interest" description="Disordered" evidence="6">
    <location>
        <begin position="55"/>
        <end position="88"/>
    </location>
</feature>
<feature type="compositionally biased region" description="Basic residues" evidence="6">
    <location>
        <begin position="60"/>
        <end position="88"/>
    </location>
</feature>
<comment type="function">
    <text evidence="4">Binds to the 23S rRNA.</text>
</comment>
<dbReference type="Pfam" id="PF25476">
    <property type="entry name" value="Ribosomal_L19e_C"/>
    <property type="match status" value="1"/>
</dbReference>
<reference evidence="8 9" key="1">
    <citation type="submission" date="2015-06" db="EMBL/GenBank/DDBJ databases">
        <title>New insights into the roles of widespread benthic archaea in carbon and nitrogen cycling.</title>
        <authorList>
            <person name="Lazar C.S."/>
            <person name="Baker B.J."/>
            <person name="Seitz K.W."/>
            <person name="Hyde A.S."/>
            <person name="Dick G.J."/>
            <person name="Hinrichs K.-U."/>
            <person name="Teske A.P."/>
        </authorList>
    </citation>
    <scope>NUCLEOTIDE SEQUENCE [LARGE SCALE GENOMIC DNA]</scope>
    <source>
        <strain evidence="8">DG-45</strain>
    </source>
</reference>
<dbReference type="GO" id="GO:0022625">
    <property type="term" value="C:cytosolic large ribosomal subunit"/>
    <property type="evidence" value="ECO:0007669"/>
    <property type="project" value="InterPro"/>
</dbReference>
<accession>A0A0M0BRW5</accession>
<dbReference type="InterPro" id="IPR057260">
    <property type="entry name" value="Ribosomal_L19e_C"/>
</dbReference>
<comment type="similarity">
    <text evidence="1 4 5">Belongs to the eukaryotic ribosomal protein eL19 family.</text>
</comment>
<keyword evidence="4" id="KW-0694">RNA-binding</keyword>
<dbReference type="PROSITE" id="PS00526">
    <property type="entry name" value="RIBOSOMAL_L19E"/>
    <property type="match status" value="1"/>
</dbReference>
<dbReference type="PANTHER" id="PTHR10722">
    <property type="entry name" value="60S RIBOSOMAL PROTEIN L19"/>
    <property type="match status" value="1"/>
</dbReference>
<dbReference type="InterPro" id="IPR035970">
    <property type="entry name" value="60S_ribosomal_eL19_sf"/>
</dbReference>
<dbReference type="InterPro" id="IPR015972">
    <property type="entry name" value="Ribosomal_eL19_dom1"/>
</dbReference>
<dbReference type="SUPFAM" id="SSF48140">
    <property type="entry name" value="Ribosomal protein L19 (L19e)"/>
    <property type="match status" value="1"/>
</dbReference>
<evidence type="ECO:0000313" key="9">
    <source>
        <dbReference type="Proteomes" id="UP000037210"/>
    </source>
</evidence>
<dbReference type="InterPro" id="IPR057259">
    <property type="entry name" value="Ribosomal_L19e"/>
</dbReference>
<evidence type="ECO:0000256" key="5">
    <source>
        <dbReference type="RuleBase" id="RU000574"/>
    </source>
</evidence>
<dbReference type="GO" id="GO:0070180">
    <property type="term" value="F:large ribosomal subunit rRNA binding"/>
    <property type="evidence" value="ECO:0007669"/>
    <property type="project" value="UniProtKB-UniRule"/>
</dbReference>
<dbReference type="InterPro" id="IPR023638">
    <property type="entry name" value="Ribosomal_eL19_CS"/>
</dbReference>
<dbReference type="GO" id="GO:0003735">
    <property type="term" value="F:structural constituent of ribosome"/>
    <property type="evidence" value="ECO:0007669"/>
    <property type="project" value="InterPro"/>
</dbReference>
<evidence type="ECO:0000313" key="8">
    <source>
        <dbReference type="EMBL" id="KON31179.1"/>
    </source>
</evidence>
<dbReference type="EMBL" id="LFWZ01000011">
    <property type="protein sequence ID" value="KON31179.1"/>
    <property type="molecule type" value="Genomic_DNA"/>
</dbReference>
<comment type="subunit">
    <text evidence="4">Part of the 50S ribosomal subunit.</text>
</comment>
<feature type="domain" description="Large ribosomal subunit protein eL19" evidence="7">
    <location>
        <begin position="2"/>
        <end position="145"/>
    </location>
</feature>
<dbReference type="InterPro" id="IPR000196">
    <property type="entry name" value="Ribosomal_eL19_dom"/>
</dbReference>
<dbReference type="NCBIfam" id="NF006343">
    <property type="entry name" value="PRK08570.1"/>
    <property type="match status" value="1"/>
</dbReference>
<evidence type="ECO:0000259" key="7">
    <source>
        <dbReference type="SMART" id="SM01416"/>
    </source>
</evidence>
<name>A0A0M0BRW5_9ARCH</name>
<keyword evidence="4" id="KW-0699">rRNA-binding</keyword>
<dbReference type="Proteomes" id="UP000037210">
    <property type="component" value="Unassembled WGS sequence"/>
</dbReference>
<dbReference type="Gene3D" id="1.10.1200.240">
    <property type="match status" value="1"/>
</dbReference>
<comment type="caution">
    <text evidence="8">The sequence shown here is derived from an EMBL/GenBank/DDBJ whole genome shotgun (WGS) entry which is preliminary data.</text>
</comment>
<evidence type="ECO:0000256" key="4">
    <source>
        <dbReference type="HAMAP-Rule" id="MF_01475"/>
    </source>
</evidence>
<evidence type="ECO:0000256" key="1">
    <source>
        <dbReference type="ARBA" id="ARBA00011082"/>
    </source>
</evidence>
<evidence type="ECO:0000256" key="2">
    <source>
        <dbReference type="ARBA" id="ARBA00022980"/>
    </source>
</evidence>
<sequence>MSLRSQRRLAASILNVGANRVWIDPEMVEDVEAAITRDEIRRLIKEGAIRAAPEMGQSRGRARALAAKKRAGRRRGPGSRKGGRHSVVSRKTRWMTRIRALRRRLRALRERRIITASAYRGLYRKAKGGEFRSIAELERHISEQGLRRRTFG</sequence>
<dbReference type="PATRIC" id="fig|1685127.3.peg.440"/>
<evidence type="ECO:0000256" key="6">
    <source>
        <dbReference type="SAM" id="MobiDB-lite"/>
    </source>
</evidence>
<dbReference type="AlphaFoldDB" id="A0A0M0BRW5"/>
<keyword evidence="3 4" id="KW-0687">Ribonucleoprotein</keyword>
<dbReference type="SMART" id="SM01416">
    <property type="entry name" value="Ribosomal_L19e"/>
    <property type="match status" value="1"/>
</dbReference>
<dbReference type="HAMAP" id="MF_01475">
    <property type="entry name" value="Ribosomal_eL19"/>
    <property type="match status" value="1"/>
</dbReference>
<proteinExistence type="inferred from homology"/>